<feature type="non-terminal residue" evidence="3">
    <location>
        <position position="1"/>
    </location>
</feature>
<name>A0AAV5UCJ4_9BILA</name>
<feature type="region of interest" description="Disordered" evidence="2">
    <location>
        <begin position="690"/>
        <end position="792"/>
    </location>
</feature>
<feature type="compositionally biased region" description="Low complexity" evidence="2">
    <location>
        <begin position="954"/>
        <end position="984"/>
    </location>
</feature>
<feature type="region of interest" description="Disordered" evidence="2">
    <location>
        <begin position="1"/>
        <end position="40"/>
    </location>
</feature>
<reference evidence="3" key="1">
    <citation type="submission" date="2023-10" db="EMBL/GenBank/DDBJ databases">
        <title>Genome assembly of Pristionchus species.</title>
        <authorList>
            <person name="Yoshida K."/>
            <person name="Sommer R.J."/>
        </authorList>
    </citation>
    <scope>NUCLEOTIDE SEQUENCE</scope>
    <source>
        <strain evidence="3">RS0144</strain>
    </source>
</reference>
<feature type="compositionally biased region" description="Low complexity" evidence="2">
    <location>
        <begin position="1076"/>
        <end position="1088"/>
    </location>
</feature>
<evidence type="ECO:0000256" key="2">
    <source>
        <dbReference type="SAM" id="MobiDB-lite"/>
    </source>
</evidence>
<feature type="compositionally biased region" description="Basic and acidic residues" evidence="2">
    <location>
        <begin position="891"/>
        <end position="927"/>
    </location>
</feature>
<feature type="compositionally biased region" description="Low complexity" evidence="2">
    <location>
        <begin position="838"/>
        <end position="847"/>
    </location>
</feature>
<feature type="compositionally biased region" description="Basic and acidic residues" evidence="2">
    <location>
        <begin position="985"/>
        <end position="1004"/>
    </location>
</feature>
<dbReference type="EMBL" id="BTSX01000006">
    <property type="protein sequence ID" value="GMT04567.1"/>
    <property type="molecule type" value="Genomic_DNA"/>
</dbReference>
<feature type="compositionally biased region" description="Basic and acidic residues" evidence="2">
    <location>
        <begin position="426"/>
        <end position="438"/>
    </location>
</feature>
<feature type="compositionally biased region" description="Basic and acidic residues" evidence="2">
    <location>
        <begin position="1"/>
        <end position="12"/>
    </location>
</feature>
<protein>
    <submittedName>
        <fullName evidence="3">Uncharacterized protein</fullName>
    </submittedName>
</protein>
<feature type="compositionally biased region" description="Low complexity" evidence="2">
    <location>
        <begin position="1039"/>
        <end position="1056"/>
    </location>
</feature>
<keyword evidence="1" id="KW-0175">Coiled coil</keyword>
<proteinExistence type="predicted"/>
<feature type="compositionally biased region" description="Low complexity" evidence="2">
    <location>
        <begin position="737"/>
        <end position="750"/>
    </location>
</feature>
<sequence length="1465" mass="163225">ETRREEERRERLTSPIPRPRTTVPSSSSHHLLPSSLPHSSVHGLASLLDANIGRMERSEVYEREAIRLEGVVREINQTAAKVENSVKEKPLPPLPSYAPSHSSFSFIPPIPPPRTSRSSSLSLPLPLPRPRSSSSESAAPPMLQVAIQTAGGRGELMEMYEARHRNWHRRGDDLLVPSPRSSMSRSPSPVPPVYSNPAELRERQSRQGMLDQRSKAVKGAFLHLLQKLYRARFERRYEEKKRLMSDAVKEREFAEEHKREEESFKREANEAKFKALDTNVKYRDFMQWLKEESERMEKEIECEVERRERRRWQRKMKDDRMDQSLLESSRLALASKLLDERRIKALKAREKALKHVEKREEVRRLENEARRAVAMAEIPSSARSSIDDASFLLNQSMRRYSIGNEPLRVVSARGGTAAETSWNASREGKSRDESRFGDADVSIGGRRRNEVIEMKEKLEEQRRQAEAVRRAMEDSEKRMTETELVSVAAQLEAHDDYIRGVESVGRVIAQNVQPRSPTGLPPGVEPLDLSSLDVEMMEEGEGEKSGEDSLEKSTDISGKIPKCSLSRDSLDGIPPWGGSLPSTESSKRKSSSSSSNKTLQPSSPIAEEQTEEMDENRKELIDEGRSTVSGEKRRDTVDVQFSPLSEGRKEELDRSLPSTAASTGRQEVSIDTVFVPEATVCEESVPNWARIRDPSIPDETPQDHSMDTVHDSLEEQSIPEEVERSTVPSRQLFSPIERTPTGSGESGSSTERGRSTVDGGRSTVDEKKESIEEISERSEEKEEEGEESLNVSAASLKKAISVASEMADPFDGFESNSGGSRKSEEKKEEKEKMRESAADAASATPATSLDVVTVVEKTMIEEEEISWGDGGGLEVGGGSARTEDFDWGVSLDEKRESEMKMDEGKIVEKPHSLEIPEEEKKEVKETKSNAILSLRERLNNINPDDEVEKKSEKTSSTSTSSSSTATSSSSSSQSSSSTTSSTEKSTSEGREEKSGQSTERKDEKGEEEEEEETTPRVPSVSGGLSSASGSIDFDTDVNPTVEVPSSSSTSRTPRAVSKSRFRLSLDDSFPDSPRETTTTYKSSSSSSTHLLNGRIMGDRSPRAATPTSPHTPRATMLSSLISPSGAASSEGRRNRFTAVMPLSPRSGRRSTSPKNISLSREVSMALDDSSFGDLSRLSAVELPTSSGGMSGFPPILSSLLPLVSPSSSFPPIRPSIGHSLNGSSIEEGDEMDESVYDLMDVKTPVSSVLSSLPIGELIGDDNEEEGEEEEIISPPLTLTARSNGSLHEQCQAITKNEFTGPRIDREVDQIWKIIDKKGFFTKEDIELLVEMDLWKEENDEITTLRNERIRLIRGVSCEMACTLYPRDERRMNDGRIIPKEIVPLRRLRPSISKERLKTEIEQKLLNAQSKQVPLHTTRMRSLGVEFSSLPIDERILYTELYANEENLFHSDLERGEILEVVMESK</sequence>
<feature type="compositionally biased region" description="Low complexity" evidence="2">
    <location>
        <begin position="115"/>
        <end position="140"/>
    </location>
</feature>
<keyword evidence="4" id="KW-1185">Reference proteome</keyword>
<feature type="compositionally biased region" description="Basic and acidic residues" evidence="2">
    <location>
        <begin position="690"/>
        <end position="713"/>
    </location>
</feature>
<accession>A0AAV5UCJ4</accession>
<feature type="compositionally biased region" description="Low complexity" evidence="2">
    <location>
        <begin position="1117"/>
        <end position="1129"/>
    </location>
</feature>
<feature type="compositionally biased region" description="Low complexity" evidence="2">
    <location>
        <begin position="13"/>
        <end position="40"/>
    </location>
</feature>
<evidence type="ECO:0000313" key="3">
    <source>
        <dbReference type="EMBL" id="GMT04567.1"/>
    </source>
</evidence>
<feature type="compositionally biased region" description="Polar residues" evidence="2">
    <location>
        <begin position="656"/>
        <end position="666"/>
    </location>
</feature>
<feature type="compositionally biased region" description="Basic and acidic residues" evidence="2">
    <location>
        <begin position="821"/>
        <end position="837"/>
    </location>
</feature>
<feature type="compositionally biased region" description="Basic and acidic residues" evidence="2">
    <location>
        <begin position="542"/>
        <end position="554"/>
    </location>
</feature>
<feature type="compositionally biased region" description="Low complexity" evidence="2">
    <location>
        <begin position="591"/>
        <end position="604"/>
    </location>
</feature>
<feature type="region of interest" description="Disordered" evidence="2">
    <location>
        <begin position="415"/>
        <end position="441"/>
    </location>
</feature>
<organism evidence="3 4">
    <name type="scientific">Pristionchus entomophagus</name>
    <dbReference type="NCBI Taxonomy" id="358040"/>
    <lineage>
        <taxon>Eukaryota</taxon>
        <taxon>Metazoa</taxon>
        <taxon>Ecdysozoa</taxon>
        <taxon>Nematoda</taxon>
        <taxon>Chromadorea</taxon>
        <taxon>Rhabditida</taxon>
        <taxon>Rhabditina</taxon>
        <taxon>Diplogasteromorpha</taxon>
        <taxon>Diplogasteroidea</taxon>
        <taxon>Neodiplogasteridae</taxon>
        <taxon>Pristionchus</taxon>
    </lineage>
</organism>
<feature type="coiled-coil region" evidence="1">
    <location>
        <begin position="448"/>
        <end position="478"/>
    </location>
</feature>
<evidence type="ECO:0000256" key="1">
    <source>
        <dbReference type="SAM" id="Coils"/>
    </source>
</evidence>
<feature type="region of interest" description="Disordered" evidence="2">
    <location>
        <begin position="862"/>
        <end position="1156"/>
    </location>
</feature>
<comment type="caution">
    <text evidence="3">The sequence shown here is derived from an EMBL/GenBank/DDBJ whole genome shotgun (WGS) entry which is preliminary data.</text>
</comment>
<feature type="compositionally biased region" description="Gly residues" evidence="2">
    <location>
        <begin position="868"/>
        <end position="879"/>
    </location>
</feature>
<feature type="compositionally biased region" description="Basic and acidic residues" evidence="2">
    <location>
        <begin position="763"/>
        <end position="780"/>
    </location>
</feature>
<dbReference type="Proteomes" id="UP001432027">
    <property type="component" value="Unassembled WGS sequence"/>
</dbReference>
<feature type="region of interest" description="Disordered" evidence="2">
    <location>
        <begin position="806"/>
        <end position="847"/>
    </location>
</feature>
<gene>
    <name evidence="3" type="ORF">PENTCL1PPCAC_26741</name>
</gene>
<feature type="compositionally biased region" description="Low complexity" evidence="2">
    <location>
        <begin position="1019"/>
        <end position="1030"/>
    </location>
</feature>
<evidence type="ECO:0000313" key="4">
    <source>
        <dbReference type="Proteomes" id="UP001432027"/>
    </source>
</evidence>
<feature type="compositionally biased region" description="Basic and acidic residues" evidence="2">
    <location>
        <begin position="615"/>
        <end position="637"/>
    </location>
</feature>
<feature type="coiled-coil region" evidence="1">
    <location>
        <begin position="230"/>
        <end position="310"/>
    </location>
</feature>
<feature type="region of interest" description="Disordered" evidence="2">
    <location>
        <begin position="535"/>
        <end position="666"/>
    </location>
</feature>
<feature type="coiled-coil region" evidence="1">
    <location>
        <begin position="348"/>
        <end position="375"/>
    </location>
</feature>
<feature type="region of interest" description="Disordered" evidence="2">
    <location>
        <begin position="80"/>
        <end position="140"/>
    </location>
</feature>